<feature type="domain" description="BAR" evidence="5">
    <location>
        <begin position="17"/>
        <end position="237"/>
    </location>
</feature>
<dbReference type="InterPro" id="IPR027267">
    <property type="entry name" value="AH/BAR_dom_sf"/>
</dbReference>
<feature type="domain" description="AH" evidence="4">
    <location>
        <begin position="27"/>
        <end position="226"/>
    </location>
</feature>
<dbReference type="GO" id="GO:0031097">
    <property type="term" value="C:medial cortex"/>
    <property type="evidence" value="ECO:0007669"/>
    <property type="project" value="TreeGrafter"/>
</dbReference>
<proteinExistence type="predicted"/>
<dbReference type="Gene3D" id="1.20.1270.60">
    <property type="entry name" value="Arfaptin homology (AH) domain/BAR domain"/>
    <property type="match status" value="1"/>
</dbReference>
<reference evidence="6 7" key="1">
    <citation type="submission" date="2016-10" db="EMBL/GenBank/DDBJ databases">
        <authorList>
            <person name="de Groot N.N."/>
        </authorList>
    </citation>
    <scope>NUCLEOTIDE SEQUENCE [LARGE SCALE GENOMIC DNA]</scope>
    <source>
        <strain evidence="6 7">CBS 141442</strain>
    </source>
</reference>
<dbReference type="SMART" id="SM01015">
    <property type="entry name" value="Arfaptin"/>
    <property type="match status" value="1"/>
</dbReference>
<gene>
    <name evidence="6" type="ORF">SAMEA4029010_CIC11G00000000793</name>
</gene>
<dbReference type="GO" id="GO:0043332">
    <property type="term" value="C:mating projection tip"/>
    <property type="evidence" value="ECO:0007669"/>
    <property type="project" value="TreeGrafter"/>
</dbReference>
<dbReference type="PANTHER" id="PTHR47174:SF3">
    <property type="entry name" value="BRIDGING INTEGRATOR 3"/>
    <property type="match status" value="1"/>
</dbReference>
<evidence type="ECO:0000256" key="3">
    <source>
        <dbReference type="ARBA" id="ARBA00023212"/>
    </source>
</evidence>
<dbReference type="Pfam" id="PF03114">
    <property type="entry name" value="BAR"/>
    <property type="match status" value="1"/>
</dbReference>
<dbReference type="InterPro" id="IPR004148">
    <property type="entry name" value="BAR_dom"/>
</dbReference>
<evidence type="ECO:0000259" key="5">
    <source>
        <dbReference type="PROSITE" id="PS51021"/>
    </source>
</evidence>
<dbReference type="GO" id="GO:0097320">
    <property type="term" value="P:plasma membrane tubulation"/>
    <property type="evidence" value="ECO:0007669"/>
    <property type="project" value="TreeGrafter"/>
</dbReference>
<dbReference type="PROSITE" id="PS50870">
    <property type="entry name" value="AH"/>
    <property type="match status" value="1"/>
</dbReference>
<dbReference type="GO" id="GO:0051666">
    <property type="term" value="P:actin cortical patch localization"/>
    <property type="evidence" value="ECO:0007669"/>
    <property type="project" value="InterPro"/>
</dbReference>
<evidence type="ECO:0000313" key="7">
    <source>
        <dbReference type="Proteomes" id="UP000182334"/>
    </source>
</evidence>
<evidence type="ECO:0000313" key="6">
    <source>
        <dbReference type="EMBL" id="SGZ55132.1"/>
    </source>
</evidence>
<evidence type="ECO:0000259" key="4">
    <source>
        <dbReference type="PROSITE" id="PS50870"/>
    </source>
</evidence>
<dbReference type="STRING" id="45354.A0A1L0DF19"/>
<dbReference type="GO" id="GO:1990528">
    <property type="term" value="C:Rvs161p-Rvs167p complex"/>
    <property type="evidence" value="ECO:0007669"/>
    <property type="project" value="TreeGrafter"/>
</dbReference>
<accession>A0A1L0DF19</accession>
<dbReference type="InterPro" id="IPR046982">
    <property type="entry name" value="BIN3/RVS161-like"/>
</dbReference>
<evidence type="ECO:0000256" key="1">
    <source>
        <dbReference type="ARBA" id="ARBA00004245"/>
    </source>
</evidence>
<evidence type="ECO:0000256" key="2">
    <source>
        <dbReference type="ARBA" id="ARBA00022490"/>
    </source>
</evidence>
<dbReference type="GO" id="GO:0008289">
    <property type="term" value="F:lipid binding"/>
    <property type="evidence" value="ECO:0007669"/>
    <property type="project" value="TreeGrafter"/>
</dbReference>
<dbReference type="OrthoDB" id="446293at2759"/>
<dbReference type="PANTHER" id="PTHR47174">
    <property type="entry name" value="BRIDGING INTEGRATOR 3"/>
    <property type="match status" value="1"/>
</dbReference>
<dbReference type="FunFam" id="1.20.1270.60:FF:000014">
    <property type="entry name" value="Protein hob3, variant"/>
    <property type="match status" value="1"/>
</dbReference>
<dbReference type="GO" id="GO:0006897">
    <property type="term" value="P:endocytosis"/>
    <property type="evidence" value="ECO:0007669"/>
    <property type="project" value="InterPro"/>
</dbReference>
<dbReference type="InterPro" id="IPR010504">
    <property type="entry name" value="AH_dom"/>
</dbReference>
<dbReference type="PROSITE" id="PS51021">
    <property type="entry name" value="BAR"/>
    <property type="match status" value="1"/>
</dbReference>
<dbReference type="GO" id="GO:0019904">
    <property type="term" value="F:protein domain specific binding"/>
    <property type="evidence" value="ECO:0007669"/>
    <property type="project" value="InterPro"/>
</dbReference>
<keyword evidence="7" id="KW-1185">Reference proteome</keyword>
<keyword evidence="3" id="KW-0206">Cytoskeleton</keyword>
<dbReference type="GO" id="GO:0030479">
    <property type="term" value="C:actin cortical patch"/>
    <property type="evidence" value="ECO:0007669"/>
    <property type="project" value="TreeGrafter"/>
</dbReference>
<dbReference type="SUPFAM" id="SSF103657">
    <property type="entry name" value="BAR/IMD domain-like"/>
    <property type="match status" value="1"/>
</dbReference>
<dbReference type="Proteomes" id="UP000182334">
    <property type="component" value="Chromosome V"/>
</dbReference>
<sequence length="259" mass="29801">MSWNGLKKAINRAGAQVKIKTGHIDQSADLEFDYQEKRFHAMEKASLRLHKELRNYKDLLHALAQVQASVGDVLAGFYGKDEKSVAAVYQQAMREVAESGEELEQPYLQTVLNPIERFNSYYVDVNEAIKKRSHKKIDYDALKAKVQKLIDNPKEDPASELKLRDTQEELARAQTSYGVLNSQLKDELPQLIEMRIPYLNPSFEAFVKIQLRFFGDNYARLNKVQKQLDAESRHDFVSGQLDKKMDDVLNKIRELNVAL</sequence>
<keyword evidence="2" id="KW-0963">Cytoplasm</keyword>
<organism evidence="6 7">
    <name type="scientific">Sungouiella intermedia</name>
    <dbReference type="NCBI Taxonomy" id="45354"/>
    <lineage>
        <taxon>Eukaryota</taxon>
        <taxon>Fungi</taxon>
        <taxon>Dikarya</taxon>
        <taxon>Ascomycota</taxon>
        <taxon>Saccharomycotina</taxon>
        <taxon>Pichiomycetes</taxon>
        <taxon>Metschnikowiaceae</taxon>
        <taxon>Sungouiella</taxon>
    </lineage>
</organism>
<name>A0A1L0DF19_9ASCO</name>
<protein>
    <submittedName>
        <fullName evidence="6">CIC11C00000000793</fullName>
    </submittedName>
</protein>
<dbReference type="EMBL" id="LT635760">
    <property type="protein sequence ID" value="SGZ55132.1"/>
    <property type="molecule type" value="Genomic_DNA"/>
</dbReference>
<comment type="subcellular location">
    <subcellularLocation>
        <location evidence="1">Cytoplasm</location>
        <location evidence="1">Cytoskeleton</location>
    </subcellularLocation>
</comment>
<dbReference type="AlphaFoldDB" id="A0A1L0DF19"/>
<dbReference type="SMART" id="SM00721">
    <property type="entry name" value="BAR"/>
    <property type="match status" value="1"/>
</dbReference>